<proteinExistence type="predicted"/>
<gene>
    <name evidence="1" type="primary">BDF1</name>
    <name evidence="1" type="ORF">GWM34_02894</name>
</gene>
<accession>A0ACB7FMH9</accession>
<organism evidence="1 2">
    <name type="scientific">Candida africana</name>
    <dbReference type="NCBI Taxonomy" id="241526"/>
    <lineage>
        <taxon>Eukaryota</taxon>
        <taxon>Fungi</taxon>
        <taxon>Dikarya</taxon>
        <taxon>Ascomycota</taxon>
        <taxon>Saccharomycotina</taxon>
        <taxon>Pichiomycetes</taxon>
        <taxon>Debaryomycetaceae</taxon>
        <taxon>Candida/Lodderomyces clade</taxon>
        <taxon>Candida</taxon>
    </lineage>
</organism>
<dbReference type="Proteomes" id="UP000742417">
    <property type="component" value="Unassembled WGS sequence"/>
</dbReference>
<dbReference type="EMBL" id="JAENJO010000007">
    <property type="protein sequence ID" value="KAG8202319.1"/>
    <property type="molecule type" value="Genomic_DNA"/>
</dbReference>
<sequence length="660" mass="74890">MSEQVKINPDLLIILVGSVINKCISEYKGDYKDCKALFPVNKFILDLNNLTQEYTTKFPNIDIHFPQIDIKLLSFIITKTLYHKFVTVTQDHVIIDVLPHAYENYLKNIVATSTLRYAKYLLKSAKDLYELEQKKLRKEKGGVSLQGNAPKETIPILQQQSATPNEKQEVVVLPQVKAQPPNSTNTLKVNVAENKVDTIKESKPISNVPEPTKVQPKPQNSDNKDSTVSEKPSPNESTSLLVTKENKGEEKVVDEEQTMESSEDQKNEEQDLEESKELSNTDTDKMDIDEPQKPIDDKTSEKVEEEINQDQDQEMSDEGEEESAGVEEQPKTLESTTEPLDEEKVAENENGVEVPSDESKQDEVALEEKQTDEEAEKPIESIEENDEKNKENVIIEEDKEEEILKTKEPEQEQEDKDEEREIGRTEQDESDEKVEETGKTEEETNKEEDAHQPSSPEEESPSIEEIPLKHELDADIEAIPGSDSSKEATPEVKQSPKTSDDQSSQESPEKSHDDVPSPPPPPSASSSASRKRARSRSPLPVPAQQHKRFQNIAINLLNSIQEHRFSSPFLQPVSVKDAPDYYNVVREPRDLKNIMKAVKSKNEPPLYQSVKELERDIMLMFANCIMYNQSGDDLVELTKTMKQDISEVFKMFEEAEEGIK</sequence>
<keyword evidence="2" id="KW-1185">Reference proteome</keyword>
<protein>
    <submittedName>
        <fullName evidence="1">BDF1</fullName>
    </submittedName>
</protein>
<evidence type="ECO:0000313" key="2">
    <source>
        <dbReference type="Proteomes" id="UP000742417"/>
    </source>
</evidence>
<name>A0ACB7FMH9_9ASCO</name>
<reference evidence="1" key="1">
    <citation type="submission" date="2020-12" db="EMBL/GenBank/DDBJ databases">
        <title>Draft Genome of Candida africana.</title>
        <authorList>
            <person name="Ayanbimpe G.M."/>
            <person name="Enweani I.B."/>
            <person name="Aguiyi J.C."/>
            <person name="Nnadi U.P."/>
            <person name="Izam Y."/>
            <person name="Ubani A."/>
            <person name="Ngene A.C."/>
        </authorList>
    </citation>
    <scope>NUCLEOTIDE SEQUENCE</scope>
    <source>
        <strain evidence="1">CEC4854</strain>
    </source>
</reference>
<evidence type="ECO:0000313" key="1">
    <source>
        <dbReference type="EMBL" id="KAG8202319.1"/>
    </source>
</evidence>
<comment type="caution">
    <text evidence="1">The sequence shown here is derived from an EMBL/GenBank/DDBJ whole genome shotgun (WGS) entry which is preliminary data.</text>
</comment>
<feature type="non-terminal residue" evidence="1">
    <location>
        <position position="1"/>
    </location>
</feature>